<dbReference type="SUPFAM" id="SSF48371">
    <property type="entry name" value="ARM repeat"/>
    <property type="match status" value="1"/>
</dbReference>
<evidence type="ECO:0000313" key="2">
    <source>
        <dbReference type="Proteomes" id="UP000326912"/>
    </source>
</evidence>
<evidence type="ECO:0000313" key="1">
    <source>
        <dbReference type="EMBL" id="GER89740.1"/>
    </source>
</evidence>
<gene>
    <name evidence="1" type="ORF">KDW_39020</name>
</gene>
<keyword evidence="2" id="KW-1185">Reference proteome</keyword>
<reference evidence="1 2" key="1">
    <citation type="submission" date="2019-10" db="EMBL/GenBank/DDBJ databases">
        <title>Dictyobacter vulcani sp. nov., within the class Ktedonobacteria, isolated from soil of volcanic Mt. Zao.</title>
        <authorList>
            <person name="Zheng Y."/>
            <person name="Wang C.M."/>
            <person name="Sakai Y."/>
            <person name="Abe K."/>
            <person name="Yokota A."/>
            <person name="Yabe S."/>
        </authorList>
    </citation>
    <scope>NUCLEOTIDE SEQUENCE [LARGE SCALE GENOMIC DNA]</scope>
    <source>
        <strain evidence="1 2">W12</strain>
    </source>
</reference>
<comment type="caution">
    <text evidence="1">The sequence shown here is derived from an EMBL/GenBank/DDBJ whole genome shotgun (WGS) entry which is preliminary data.</text>
</comment>
<dbReference type="EMBL" id="BKZW01000002">
    <property type="protein sequence ID" value="GER89740.1"/>
    <property type="molecule type" value="Genomic_DNA"/>
</dbReference>
<evidence type="ECO:0008006" key="3">
    <source>
        <dbReference type="Google" id="ProtNLM"/>
    </source>
</evidence>
<dbReference type="InterPro" id="IPR016024">
    <property type="entry name" value="ARM-type_fold"/>
</dbReference>
<proteinExistence type="predicted"/>
<accession>A0A5J4KTE5</accession>
<dbReference type="AlphaFoldDB" id="A0A5J4KTE5"/>
<organism evidence="1 2">
    <name type="scientific">Dictyobacter vulcani</name>
    <dbReference type="NCBI Taxonomy" id="2607529"/>
    <lineage>
        <taxon>Bacteria</taxon>
        <taxon>Bacillati</taxon>
        <taxon>Chloroflexota</taxon>
        <taxon>Ktedonobacteria</taxon>
        <taxon>Ktedonobacterales</taxon>
        <taxon>Dictyobacteraceae</taxon>
        <taxon>Dictyobacter</taxon>
    </lineage>
</organism>
<name>A0A5J4KTE5_9CHLR</name>
<dbReference type="Gene3D" id="1.25.10.10">
    <property type="entry name" value="Leucine-rich Repeat Variant"/>
    <property type="match status" value="1"/>
</dbReference>
<dbReference type="InterPro" id="IPR011989">
    <property type="entry name" value="ARM-like"/>
</dbReference>
<dbReference type="Proteomes" id="UP000326912">
    <property type="component" value="Unassembled WGS sequence"/>
</dbReference>
<sequence length="700" mass="79571">MLPLIEQFLESIGFAAEQAPEVLREISSENGLLREQGVGYYGFLHLTIQEYLVAEYVSQKMDLLLEHLGDSWWEEVTLLAVGQTRDAGPLLQHLNIYRGENEIPEDIFYSKLILAGRCLAARPVMSEAYGYLRKTIPAQLFDILFTTPYSLLWEQITETLAEIGGVFEDMGIHQRLLSWLDDEFIDVKLRGHILAALGKYGSQSLSYDLFALFINKRLKWAGYPLVETVLGNLCDQSVLPELFNLLYSTKGDYIDYRQEYGHVDLYSLIGRIGGTSVIAKLMAFFNVPHLDLHSKFILPKVLGLYGTDTVIPMLIAHLSDSQMAKDCIDSLLLLNNHSVGPMLVSELTNKKISIEARAYIAATLVGFSDEGIKESLMLLLDETKLKEKKISLHEEVKAAIAGTLVKIGDKALREHFFKLVIDAKASQEMSTEIIYAFADIGDTSIIPQLHDLKDKISPENKLLDDILIVLGQMGDKTAITCLVERFYRSNDNEDSVDYEYDDYGEDAYYEYTDDIENSEYMDEDIDNESVESVDIDESVFFDFEREDSDWSCNDEANIFNSFLPRSRIMSMLKCIAKYGSLTQVITIINNRNSISPSYLEVLIDNLPMRSDHAQSVIVDALLDIVKEDDKWMIGNIRQIALRSIGQIAYDEETVERLIALLPGSDIADDLYETLWHVSRRLGIWVVAEESNETQWNMQRW</sequence>
<protein>
    <recommendedName>
        <fullName evidence="3">HEAT repeat domain-containing protein</fullName>
    </recommendedName>
</protein>